<dbReference type="SUPFAM" id="SSF55073">
    <property type="entry name" value="Nucleotide cyclase"/>
    <property type="match status" value="1"/>
</dbReference>
<reference evidence="2 3" key="2">
    <citation type="submission" date="2017-10" db="EMBL/GenBank/DDBJ databases">
        <title>Genome analyses suggest a sexual origin of heterokaryosis in a supposedly ancient asexual fungus.</title>
        <authorList>
            <person name="Corradi N."/>
            <person name="Sedzielewska K."/>
            <person name="Noel J."/>
            <person name="Charron P."/>
            <person name="Farinelli L."/>
            <person name="Marton T."/>
            <person name="Kruger M."/>
            <person name="Pelin A."/>
            <person name="Brachmann A."/>
            <person name="Corradi N."/>
        </authorList>
    </citation>
    <scope>NUCLEOTIDE SEQUENCE [LARGE SCALE GENOMIC DNA]</scope>
    <source>
        <strain evidence="2 3">A1</strain>
    </source>
</reference>
<name>A0A2N0QLC6_9GLOM</name>
<reference evidence="2 3" key="1">
    <citation type="submission" date="2017-10" db="EMBL/GenBank/DDBJ databases">
        <title>Extensive intraspecific genome diversity in a model arbuscular mycorrhizal fungus.</title>
        <authorList>
            <person name="Chen E.C.H."/>
            <person name="Morin E."/>
            <person name="Baudet D."/>
            <person name="Noel J."/>
            <person name="Ndikumana S."/>
            <person name="Charron P."/>
            <person name="St-Onge C."/>
            <person name="Giorgi J."/>
            <person name="Grigoriev I.V."/>
            <person name="Roux C."/>
            <person name="Martin F.M."/>
            <person name="Corradi N."/>
        </authorList>
    </citation>
    <scope>NUCLEOTIDE SEQUENCE [LARGE SCALE GENOMIC DNA]</scope>
    <source>
        <strain evidence="2 3">A1</strain>
    </source>
</reference>
<dbReference type="CDD" id="cd01949">
    <property type="entry name" value="GGDEF"/>
    <property type="match status" value="1"/>
</dbReference>
<dbReference type="InterPro" id="IPR043128">
    <property type="entry name" value="Rev_trsase/Diguanyl_cyclase"/>
</dbReference>
<accession>A0A2N0QLC6</accession>
<dbReference type="EMBL" id="LLXH01006860">
    <property type="protein sequence ID" value="PKC51855.1"/>
    <property type="molecule type" value="Genomic_DNA"/>
</dbReference>
<evidence type="ECO:0000313" key="3">
    <source>
        <dbReference type="Proteomes" id="UP000232688"/>
    </source>
</evidence>
<comment type="caution">
    <text evidence="2">The sequence shown here is derived from an EMBL/GenBank/DDBJ whole genome shotgun (WGS) entry which is preliminary data.</text>
</comment>
<dbReference type="PANTHER" id="PTHR45138:SF9">
    <property type="entry name" value="DIGUANYLATE CYCLASE DGCM-RELATED"/>
    <property type="match status" value="1"/>
</dbReference>
<protein>
    <submittedName>
        <fullName evidence="2">GGDEF-domain-containing protein</fullName>
    </submittedName>
</protein>
<feature type="domain" description="GGDEF" evidence="1">
    <location>
        <begin position="1"/>
        <end position="110"/>
    </location>
</feature>
<proteinExistence type="predicted"/>
<dbReference type="InterPro" id="IPR029787">
    <property type="entry name" value="Nucleotide_cyclase"/>
</dbReference>
<feature type="non-terminal residue" evidence="2">
    <location>
        <position position="221"/>
    </location>
</feature>
<dbReference type="GO" id="GO:0005886">
    <property type="term" value="C:plasma membrane"/>
    <property type="evidence" value="ECO:0007669"/>
    <property type="project" value="TreeGrafter"/>
</dbReference>
<dbReference type="GO" id="GO:0043709">
    <property type="term" value="P:cell adhesion involved in single-species biofilm formation"/>
    <property type="evidence" value="ECO:0007669"/>
    <property type="project" value="TreeGrafter"/>
</dbReference>
<dbReference type="PROSITE" id="PS50887">
    <property type="entry name" value="GGDEF"/>
    <property type="match status" value="1"/>
</dbReference>
<dbReference type="GO" id="GO:0052621">
    <property type="term" value="F:diguanylate cyclase activity"/>
    <property type="evidence" value="ECO:0007669"/>
    <property type="project" value="TreeGrafter"/>
</dbReference>
<sequence length="221" mass="24534">GDKCLKLVANTLVQAVSRPKDLVARFGGEEFVILLPDTDLQGALVVAENLRVLIDSLDIPHKGSKHYQKLTLSLGVSTLNQISPSSAEEIIMEADKALYKAKEKVYLHSKKPPYYISHLNQFNNCLPPKTKDCGLASKGEVNLKNRVNPELVGMLDVFPPIDLDDYEAVRAAQFQAPLAPQDPNIDITNKIIEGPDGNELRIRIYEPKTKTEELAGLLWIH</sequence>
<dbReference type="Gene3D" id="3.30.70.270">
    <property type="match status" value="1"/>
</dbReference>
<dbReference type="PANTHER" id="PTHR45138">
    <property type="entry name" value="REGULATORY COMPONENTS OF SENSORY TRANSDUCTION SYSTEM"/>
    <property type="match status" value="1"/>
</dbReference>
<dbReference type="Gene3D" id="3.40.50.1820">
    <property type="entry name" value="alpha/beta hydrolase"/>
    <property type="match status" value="1"/>
</dbReference>
<dbReference type="InterPro" id="IPR050469">
    <property type="entry name" value="Diguanylate_Cyclase"/>
</dbReference>
<dbReference type="VEuPathDB" id="FungiDB:RhiirA1_482826"/>
<evidence type="ECO:0000313" key="2">
    <source>
        <dbReference type="EMBL" id="PKC51855.1"/>
    </source>
</evidence>
<dbReference type="InterPro" id="IPR029058">
    <property type="entry name" value="AB_hydrolase_fold"/>
</dbReference>
<dbReference type="Pfam" id="PF00990">
    <property type="entry name" value="GGDEF"/>
    <property type="match status" value="1"/>
</dbReference>
<dbReference type="InterPro" id="IPR000160">
    <property type="entry name" value="GGDEF_dom"/>
</dbReference>
<feature type="non-terminal residue" evidence="2">
    <location>
        <position position="1"/>
    </location>
</feature>
<dbReference type="SMART" id="SM00267">
    <property type="entry name" value="GGDEF"/>
    <property type="match status" value="1"/>
</dbReference>
<dbReference type="AlphaFoldDB" id="A0A2N0QLC6"/>
<evidence type="ECO:0000259" key="1">
    <source>
        <dbReference type="PROSITE" id="PS50887"/>
    </source>
</evidence>
<organism evidence="2 3">
    <name type="scientific">Rhizophagus irregularis</name>
    <dbReference type="NCBI Taxonomy" id="588596"/>
    <lineage>
        <taxon>Eukaryota</taxon>
        <taxon>Fungi</taxon>
        <taxon>Fungi incertae sedis</taxon>
        <taxon>Mucoromycota</taxon>
        <taxon>Glomeromycotina</taxon>
        <taxon>Glomeromycetes</taxon>
        <taxon>Glomerales</taxon>
        <taxon>Glomeraceae</taxon>
        <taxon>Rhizophagus</taxon>
    </lineage>
</organism>
<dbReference type="NCBIfam" id="TIGR00254">
    <property type="entry name" value="GGDEF"/>
    <property type="match status" value="1"/>
</dbReference>
<gene>
    <name evidence="2" type="ORF">RhiirA1_482826</name>
</gene>
<dbReference type="Proteomes" id="UP000232688">
    <property type="component" value="Unassembled WGS sequence"/>
</dbReference>